<dbReference type="AlphaFoldDB" id="A0A4R3YSM5"/>
<organism evidence="2 3">
    <name type="scientific">Longibaculum muris</name>
    <dbReference type="NCBI Taxonomy" id="1796628"/>
    <lineage>
        <taxon>Bacteria</taxon>
        <taxon>Bacillati</taxon>
        <taxon>Bacillota</taxon>
        <taxon>Erysipelotrichia</taxon>
        <taxon>Erysipelotrichales</taxon>
        <taxon>Coprobacillaceae</taxon>
        <taxon>Longibaculum</taxon>
    </lineage>
</organism>
<protein>
    <submittedName>
        <fullName evidence="2">Helix-turn-helix protein</fullName>
    </submittedName>
</protein>
<keyword evidence="3" id="KW-1185">Reference proteome</keyword>
<gene>
    <name evidence="2" type="ORF">EDD60_11757</name>
</gene>
<dbReference type="Gene3D" id="1.10.260.40">
    <property type="entry name" value="lambda repressor-like DNA-binding domains"/>
    <property type="match status" value="1"/>
</dbReference>
<evidence type="ECO:0000313" key="2">
    <source>
        <dbReference type="EMBL" id="TCV95396.1"/>
    </source>
</evidence>
<dbReference type="Gene3D" id="1.25.40.10">
    <property type="entry name" value="Tetratricopeptide repeat domain"/>
    <property type="match status" value="1"/>
</dbReference>
<dbReference type="Proteomes" id="UP000295515">
    <property type="component" value="Unassembled WGS sequence"/>
</dbReference>
<dbReference type="InterPro" id="IPR011990">
    <property type="entry name" value="TPR-like_helical_dom_sf"/>
</dbReference>
<dbReference type="GeneID" id="98916036"/>
<dbReference type="EMBL" id="SMCQ01000017">
    <property type="protein sequence ID" value="TCV95396.1"/>
    <property type="molecule type" value="Genomic_DNA"/>
</dbReference>
<accession>A0A4R3YSM5</accession>
<dbReference type="InterPro" id="IPR010982">
    <property type="entry name" value="Lambda_DNA-bd_dom_sf"/>
</dbReference>
<dbReference type="PROSITE" id="PS50943">
    <property type="entry name" value="HTH_CROC1"/>
    <property type="match status" value="1"/>
</dbReference>
<comment type="caution">
    <text evidence="2">The sequence shown here is derived from an EMBL/GenBank/DDBJ whole genome shotgun (WGS) entry which is preliminary data.</text>
</comment>
<feature type="domain" description="HTH cro/C1-type" evidence="1">
    <location>
        <begin position="9"/>
        <end position="65"/>
    </location>
</feature>
<sequence length="411" mass="49502">MIENFGGIIKLNRQQEGLTLKYIKHETGISQGHLSRIENNKEKISYKNAKLIFDVMGIPITEEDLNEQFEKDFMSFYLDVIYLRDYSVSFKKIKSYHQYIRSSFSYIKYILAHMIYDTLIGEKNISKKYVFIKEYFDYLEDYQCQLYYDYMGGYYYMNEYYLEALNNYKIALKYGGNLYSESMLYFHIGATQIYQGANFDALKYTEKARTLFAQTVNLKRIVSANFNIARILYRNGDFKEFERISINCIQAYKELNMKMNIVYTYNNLIWGYVRSEKYEKVFEYCDEALELEFNKHCIYFYMSVAAYKLNQIDKAREYIKLARETMDEPTKYMETMIKAYQIYLSNANDERKEKHLLKVYEASKKTNDQDLEKFTLELLCDFYDKSNNFEKRLKYISIYVDILNKQKNNYV</sequence>
<dbReference type="Pfam" id="PF01381">
    <property type="entry name" value="HTH_3"/>
    <property type="match status" value="1"/>
</dbReference>
<dbReference type="GO" id="GO:0003677">
    <property type="term" value="F:DNA binding"/>
    <property type="evidence" value="ECO:0007669"/>
    <property type="project" value="InterPro"/>
</dbReference>
<dbReference type="SMART" id="SM00530">
    <property type="entry name" value="HTH_XRE"/>
    <property type="match status" value="1"/>
</dbReference>
<proteinExistence type="predicted"/>
<dbReference type="InterPro" id="IPR001387">
    <property type="entry name" value="Cro/C1-type_HTH"/>
</dbReference>
<dbReference type="RefSeq" id="WP_066446021.1">
    <property type="nucleotide sequence ID" value="NZ_JANKBF010000034.1"/>
</dbReference>
<evidence type="ECO:0000313" key="3">
    <source>
        <dbReference type="Proteomes" id="UP000295515"/>
    </source>
</evidence>
<reference evidence="2 3" key="1">
    <citation type="submission" date="2019-03" db="EMBL/GenBank/DDBJ databases">
        <title>Genomic Encyclopedia of Type Strains, Phase IV (KMG-IV): sequencing the most valuable type-strain genomes for metagenomic binning, comparative biology and taxonomic classification.</title>
        <authorList>
            <person name="Goeker M."/>
        </authorList>
    </citation>
    <scope>NUCLEOTIDE SEQUENCE [LARGE SCALE GENOMIC DNA]</scope>
    <source>
        <strain evidence="2 3">DSM 29487</strain>
    </source>
</reference>
<dbReference type="CDD" id="cd00093">
    <property type="entry name" value="HTH_XRE"/>
    <property type="match status" value="1"/>
</dbReference>
<evidence type="ECO:0000259" key="1">
    <source>
        <dbReference type="PROSITE" id="PS50943"/>
    </source>
</evidence>
<dbReference type="SUPFAM" id="SSF47413">
    <property type="entry name" value="lambda repressor-like DNA-binding domains"/>
    <property type="match status" value="1"/>
</dbReference>
<dbReference type="SUPFAM" id="SSF48452">
    <property type="entry name" value="TPR-like"/>
    <property type="match status" value="1"/>
</dbReference>
<name>A0A4R3YSM5_9FIRM</name>